<reference evidence="4" key="1">
    <citation type="journal article" date="2018" name="Front. Microbiol.">
        <title>Genome-Based Analysis Reveals the Taxonomy and Diversity of the Family Idiomarinaceae.</title>
        <authorList>
            <person name="Liu Y."/>
            <person name="Lai Q."/>
            <person name="Shao Z."/>
        </authorList>
    </citation>
    <scope>NUCLEOTIDE SEQUENCE [LARGE SCALE GENOMIC DNA]</scope>
    <source>
        <strain evidence="4">AIS</strain>
    </source>
</reference>
<dbReference type="PANTHER" id="PTHR43084">
    <property type="entry name" value="PERSULFIDE DIOXYGENASE ETHE1"/>
    <property type="match status" value="1"/>
</dbReference>
<evidence type="ECO:0000259" key="2">
    <source>
        <dbReference type="SMART" id="SM00849"/>
    </source>
</evidence>
<dbReference type="Pfam" id="PF00753">
    <property type="entry name" value="Lactamase_B"/>
    <property type="match status" value="1"/>
</dbReference>
<evidence type="ECO:0000313" key="3">
    <source>
        <dbReference type="EMBL" id="RUO38503.1"/>
    </source>
</evidence>
<evidence type="ECO:0000256" key="1">
    <source>
        <dbReference type="ARBA" id="ARBA00022723"/>
    </source>
</evidence>
<keyword evidence="3" id="KW-0378">Hydrolase</keyword>
<dbReference type="EMBL" id="PIPP01000001">
    <property type="protein sequence ID" value="RUO38503.1"/>
    <property type="molecule type" value="Genomic_DNA"/>
</dbReference>
<dbReference type="SMART" id="SM00849">
    <property type="entry name" value="Lactamase_B"/>
    <property type="match status" value="1"/>
</dbReference>
<dbReference type="PANTHER" id="PTHR43084:SF1">
    <property type="entry name" value="PERSULFIDE DIOXYGENASE ETHE1, MITOCHONDRIAL"/>
    <property type="match status" value="1"/>
</dbReference>
<dbReference type="InterPro" id="IPR044528">
    <property type="entry name" value="POD-like_MBL-fold"/>
</dbReference>
<gene>
    <name evidence="3" type="ORF">CWE13_02355</name>
</gene>
<dbReference type="AlphaFoldDB" id="A0A432WXK7"/>
<dbReference type="GO" id="GO:0006749">
    <property type="term" value="P:glutathione metabolic process"/>
    <property type="evidence" value="ECO:0007669"/>
    <property type="project" value="InterPro"/>
</dbReference>
<dbReference type="GO" id="GO:0016787">
    <property type="term" value="F:hydrolase activity"/>
    <property type="evidence" value="ECO:0007669"/>
    <property type="project" value="UniProtKB-KW"/>
</dbReference>
<dbReference type="SUPFAM" id="SSF56281">
    <property type="entry name" value="Metallo-hydrolase/oxidoreductase"/>
    <property type="match status" value="1"/>
</dbReference>
<dbReference type="InterPro" id="IPR051682">
    <property type="entry name" value="Mito_Persulfide_Diox"/>
</dbReference>
<proteinExistence type="predicted"/>
<evidence type="ECO:0000313" key="4">
    <source>
        <dbReference type="Proteomes" id="UP000286934"/>
    </source>
</evidence>
<dbReference type="RefSeq" id="WP_126805721.1">
    <property type="nucleotide sequence ID" value="NZ_PIPP01000001.1"/>
</dbReference>
<dbReference type="Proteomes" id="UP000286934">
    <property type="component" value="Unassembled WGS sequence"/>
</dbReference>
<dbReference type="InterPro" id="IPR036866">
    <property type="entry name" value="RibonucZ/Hydroxyglut_hydro"/>
</dbReference>
<feature type="domain" description="Metallo-beta-lactamase" evidence="2">
    <location>
        <begin position="17"/>
        <end position="208"/>
    </location>
</feature>
<keyword evidence="1" id="KW-0479">Metal-binding</keyword>
<dbReference type="OrthoDB" id="9784009at2"/>
<comment type="caution">
    <text evidence="3">The sequence shown here is derived from an EMBL/GenBank/DDBJ whole genome shotgun (WGS) entry which is preliminary data.</text>
</comment>
<name>A0A432WXK7_9GAMM</name>
<dbReference type="Gene3D" id="3.60.15.10">
    <property type="entry name" value="Ribonuclease Z/Hydroxyacylglutathione hydrolase-like"/>
    <property type="match status" value="1"/>
</dbReference>
<organism evidence="3 4">
    <name type="scientific">Aliidiomarina shirensis</name>
    <dbReference type="NCBI Taxonomy" id="1048642"/>
    <lineage>
        <taxon>Bacteria</taxon>
        <taxon>Pseudomonadati</taxon>
        <taxon>Pseudomonadota</taxon>
        <taxon>Gammaproteobacteria</taxon>
        <taxon>Alteromonadales</taxon>
        <taxon>Idiomarinaceae</taxon>
        <taxon>Aliidiomarina</taxon>
    </lineage>
</organism>
<dbReference type="InterPro" id="IPR001279">
    <property type="entry name" value="Metallo-B-lactamas"/>
</dbReference>
<dbReference type="GO" id="GO:0046872">
    <property type="term" value="F:metal ion binding"/>
    <property type="evidence" value="ECO:0007669"/>
    <property type="project" value="UniProtKB-KW"/>
</dbReference>
<dbReference type="GO" id="GO:0070813">
    <property type="term" value="P:hydrogen sulfide metabolic process"/>
    <property type="evidence" value="ECO:0007669"/>
    <property type="project" value="TreeGrafter"/>
</dbReference>
<dbReference type="GO" id="GO:0050313">
    <property type="term" value="F:sulfur dioxygenase activity"/>
    <property type="evidence" value="ECO:0007669"/>
    <property type="project" value="InterPro"/>
</dbReference>
<protein>
    <submittedName>
        <fullName evidence="3">MBL fold metallo-hydrolase</fullName>
    </submittedName>
</protein>
<dbReference type="CDD" id="cd07724">
    <property type="entry name" value="POD-like_MBL-fold"/>
    <property type="match status" value="1"/>
</dbReference>
<sequence>MNKTSFQVQAFLDNDSETFSYVVYENDGNLAVIIDPVLEFDAKSGRTSTVGAEAILAFVKSKNLTVPWILETHAHADHLSAAPYLRDNLNAKIGIGSQITQVQKTFKAIFNLEKEFLPNGSHFDALFDDGDEFTVGSLTFKVIHTPGHTPADLTYLVNNEAMFVGDTLFMPDVGTARCDFPGGSAHTLYQSITALLSYPTDTKIYICHDYPPEGREHEYVTTVAEQRSKNKHVRDGISEAEFVRMREERDATLSMPKLILPAIQVNIRAGKMPPAEDNGTIYLKIPLNQL</sequence>
<accession>A0A432WXK7</accession>
<keyword evidence="4" id="KW-1185">Reference proteome</keyword>